<feature type="compositionally biased region" description="Basic and acidic residues" evidence="1">
    <location>
        <begin position="17"/>
        <end position="26"/>
    </location>
</feature>
<dbReference type="EMBL" id="FJXR01000013">
    <property type="protein sequence ID" value="CZV39865.1"/>
    <property type="molecule type" value="Genomic_DNA"/>
</dbReference>
<name>A0A156ZUI9_ENTCL</name>
<proteinExistence type="predicted"/>
<sequence length="147" mass="17563">MTFRQDHLRHGTHRHQDHRDQRGPDADAKARHLFFGEGFGAVQTFRDRLINAFQEAGINRACQNHRRDRQNRTEQQGFTHIRVEDRRDSGWARVRRQEAVGHGQRRSHWHTDIQQRDVCRGRDGEHQRQHQHEAHFIEQRETDGKTG</sequence>
<protein>
    <submittedName>
        <fullName evidence="2">Uncharacterized protein</fullName>
    </submittedName>
</protein>
<gene>
    <name evidence="2" type="ORF">SAMEA2273318_02428</name>
</gene>
<organism evidence="2 3">
    <name type="scientific">Enterobacter cloacae</name>
    <dbReference type="NCBI Taxonomy" id="550"/>
    <lineage>
        <taxon>Bacteria</taxon>
        <taxon>Pseudomonadati</taxon>
        <taxon>Pseudomonadota</taxon>
        <taxon>Gammaproteobacteria</taxon>
        <taxon>Enterobacterales</taxon>
        <taxon>Enterobacteriaceae</taxon>
        <taxon>Enterobacter</taxon>
        <taxon>Enterobacter cloacae complex</taxon>
    </lineage>
</organism>
<feature type="compositionally biased region" description="Basic and acidic residues" evidence="1">
    <location>
        <begin position="109"/>
        <end position="147"/>
    </location>
</feature>
<accession>A0A156ZUI9</accession>
<dbReference type="Proteomes" id="UP000076008">
    <property type="component" value="Unassembled WGS sequence"/>
</dbReference>
<dbReference type="AlphaFoldDB" id="A0A156ZUI9"/>
<evidence type="ECO:0000313" key="3">
    <source>
        <dbReference type="Proteomes" id="UP000076008"/>
    </source>
</evidence>
<evidence type="ECO:0000256" key="1">
    <source>
        <dbReference type="SAM" id="MobiDB-lite"/>
    </source>
</evidence>
<feature type="region of interest" description="Disordered" evidence="1">
    <location>
        <begin position="97"/>
        <end position="147"/>
    </location>
</feature>
<reference evidence="2 3" key="1">
    <citation type="submission" date="2016-03" db="EMBL/GenBank/DDBJ databases">
        <authorList>
            <consortium name="Pathogen Informatics"/>
        </authorList>
    </citation>
    <scope>NUCLEOTIDE SEQUENCE [LARGE SCALE GENOMIC DNA]</scope>
    <source>
        <strain evidence="3">e1252</strain>
    </source>
</reference>
<evidence type="ECO:0000313" key="2">
    <source>
        <dbReference type="EMBL" id="CZV39865.1"/>
    </source>
</evidence>
<feature type="region of interest" description="Disordered" evidence="1">
    <location>
        <begin position="1"/>
        <end position="26"/>
    </location>
</feature>